<dbReference type="Pfam" id="PF06772">
    <property type="entry name" value="LtrA"/>
    <property type="match status" value="1"/>
</dbReference>
<gene>
    <name evidence="3" type="ORF">RDB_LOCUS131135</name>
</gene>
<keyword evidence="2" id="KW-0812">Transmembrane</keyword>
<feature type="transmembrane region" description="Helical" evidence="2">
    <location>
        <begin position="254"/>
        <end position="276"/>
    </location>
</feature>
<keyword evidence="2" id="KW-0472">Membrane</keyword>
<proteinExistence type="predicted"/>
<feature type="region of interest" description="Disordered" evidence="1">
    <location>
        <begin position="1"/>
        <end position="69"/>
    </location>
</feature>
<evidence type="ECO:0000313" key="4">
    <source>
        <dbReference type="Proteomes" id="UP000663843"/>
    </source>
</evidence>
<feature type="transmembrane region" description="Helical" evidence="2">
    <location>
        <begin position="587"/>
        <end position="618"/>
    </location>
</feature>
<evidence type="ECO:0008006" key="5">
    <source>
        <dbReference type="Google" id="ProtNLM"/>
    </source>
</evidence>
<evidence type="ECO:0000256" key="1">
    <source>
        <dbReference type="SAM" id="MobiDB-lite"/>
    </source>
</evidence>
<feature type="transmembrane region" description="Helical" evidence="2">
    <location>
        <begin position="109"/>
        <end position="131"/>
    </location>
</feature>
<dbReference type="AlphaFoldDB" id="A0A8H3CQE7"/>
<reference evidence="3" key="1">
    <citation type="submission" date="2021-01" db="EMBL/GenBank/DDBJ databases">
        <authorList>
            <person name="Kaushik A."/>
        </authorList>
    </citation>
    <scope>NUCLEOTIDE SEQUENCE</scope>
    <source>
        <strain evidence="3">AG2-2IIIB</strain>
    </source>
</reference>
<feature type="transmembrane region" description="Helical" evidence="2">
    <location>
        <begin position="519"/>
        <end position="539"/>
    </location>
</feature>
<dbReference type="EMBL" id="CAJMWT010004581">
    <property type="protein sequence ID" value="CAE6492727.1"/>
    <property type="molecule type" value="Genomic_DNA"/>
</dbReference>
<keyword evidence="2" id="KW-1133">Transmembrane helix</keyword>
<name>A0A8H3CQE7_9AGAM</name>
<feature type="transmembrane region" description="Helical" evidence="2">
    <location>
        <begin position="137"/>
        <end position="155"/>
    </location>
</feature>
<feature type="compositionally biased region" description="Polar residues" evidence="1">
    <location>
        <begin position="52"/>
        <end position="61"/>
    </location>
</feature>
<evidence type="ECO:0000256" key="2">
    <source>
        <dbReference type="SAM" id="Phobius"/>
    </source>
</evidence>
<dbReference type="InterPro" id="IPR010640">
    <property type="entry name" value="Low_temperature_requirement_A"/>
</dbReference>
<feature type="transmembrane region" description="Helical" evidence="2">
    <location>
        <begin position="288"/>
        <end position="308"/>
    </location>
</feature>
<feature type="compositionally biased region" description="Basic and acidic residues" evidence="1">
    <location>
        <begin position="26"/>
        <end position="51"/>
    </location>
</feature>
<protein>
    <recommendedName>
        <fullName evidence="5">Transmembrane protein</fullName>
    </recommendedName>
</protein>
<comment type="caution">
    <text evidence="3">The sequence shown here is derived from an EMBL/GenBank/DDBJ whole genome shotgun (WGS) entry which is preliminary data.</text>
</comment>
<feature type="compositionally biased region" description="Basic and acidic residues" evidence="1">
    <location>
        <begin position="667"/>
        <end position="676"/>
    </location>
</feature>
<dbReference type="Proteomes" id="UP000663843">
    <property type="component" value="Unassembled WGS sequence"/>
</dbReference>
<accession>A0A8H3CQE7</accession>
<evidence type="ECO:0000313" key="3">
    <source>
        <dbReference type="EMBL" id="CAE6492727.1"/>
    </source>
</evidence>
<organism evidence="3 4">
    <name type="scientific">Rhizoctonia solani</name>
    <dbReference type="NCBI Taxonomy" id="456999"/>
    <lineage>
        <taxon>Eukaryota</taxon>
        <taxon>Fungi</taxon>
        <taxon>Dikarya</taxon>
        <taxon>Basidiomycota</taxon>
        <taxon>Agaricomycotina</taxon>
        <taxon>Agaricomycetes</taxon>
        <taxon>Cantharellales</taxon>
        <taxon>Ceratobasidiaceae</taxon>
        <taxon>Rhizoctonia</taxon>
    </lineage>
</organism>
<feature type="compositionally biased region" description="Basic and acidic residues" evidence="1">
    <location>
        <begin position="1"/>
        <end position="10"/>
    </location>
</feature>
<feature type="region of interest" description="Disordered" evidence="1">
    <location>
        <begin position="649"/>
        <end position="676"/>
    </location>
</feature>
<sequence length="676" mass="76272">MSNDSKRDSKLPAYFTKDPDVTDPELVAKRREQWRHFSRDPYKPAREDEKSSQLAAQVPETQKQEPKGYSRLLKHPGSGWTLLFYDLAWTATFATLAQNGSFIEPLDALSYFGFFAAMMWLWASQTLYSVHFYTNDWFHLTSIFLQLILFGLLAATTKGYHLTNYISRSPGSTTLNSNSDELSDADELQRFNAEKMDQFSARAMATAFALTRFLHLLQYLRACYYAGWGKGVKTRGHYPRGRFRLTRVPAQIDSILVGLIFSNMMLFAAMGIMFSAFGTTVTGASVRLGLWIGGFLLEVISHLWFPVVRQIARHRRKNKDSKIVHWTEDVNPLPVAKVDLRERLDTITTIILGEGINGFAGTLTSILTAAGVGKAVLVNSFLSTVNKSLQGFQKLLGDQDVVQRLESSDTTLESNTAIKNFLFARNMIWRQQYQELYNLFHNAPNITESLNQMNAWRMRLSMTMISNTYEARNCVMNLYNEADIVDAKLATDLNVDLGEMQYYKILTELLNGSFEGARYILAFAALIPICLGIQCIIHSLPRDRYQWAVITSRLVLGLILALLLFLNLGKYQEFYVSRLVANQRAGVFLWLEAFWVLPTIAIGYAVQFLLEIILAYFAKKATERANIQAKAEAGVRTSAMVMGGGEILNQLPSLPRVPQTGPPSSEQDNRRSAGAD</sequence>
<feature type="transmembrane region" description="Helical" evidence="2">
    <location>
        <begin position="545"/>
        <end position="566"/>
    </location>
</feature>